<protein>
    <recommendedName>
        <fullName evidence="2">Tyrosine-protein kinase G-rich domain-containing protein</fullName>
    </recommendedName>
</protein>
<dbReference type="GO" id="GO:0005886">
    <property type="term" value="C:plasma membrane"/>
    <property type="evidence" value="ECO:0007669"/>
    <property type="project" value="TreeGrafter"/>
</dbReference>
<dbReference type="InterPro" id="IPR050445">
    <property type="entry name" value="Bact_polysacc_biosynth/exp"/>
</dbReference>
<reference evidence="3" key="1">
    <citation type="journal article" date="2014" name="Front. Microbiol.">
        <title>High frequency of phylogenetically diverse reductive dehalogenase-homologous genes in deep subseafloor sedimentary metagenomes.</title>
        <authorList>
            <person name="Kawai M."/>
            <person name="Futagami T."/>
            <person name="Toyoda A."/>
            <person name="Takaki Y."/>
            <person name="Nishi S."/>
            <person name="Hori S."/>
            <person name="Arai W."/>
            <person name="Tsubouchi T."/>
            <person name="Morono Y."/>
            <person name="Uchiyama I."/>
            <person name="Ito T."/>
            <person name="Fujiyama A."/>
            <person name="Inagaki F."/>
            <person name="Takami H."/>
        </authorList>
    </citation>
    <scope>NUCLEOTIDE SEQUENCE</scope>
    <source>
        <strain evidence="3">Expedition CK06-06</strain>
    </source>
</reference>
<organism evidence="3">
    <name type="scientific">marine sediment metagenome</name>
    <dbReference type="NCBI Taxonomy" id="412755"/>
    <lineage>
        <taxon>unclassified sequences</taxon>
        <taxon>metagenomes</taxon>
        <taxon>ecological metagenomes</taxon>
    </lineage>
</organism>
<dbReference type="Pfam" id="PF13807">
    <property type="entry name" value="GNVR"/>
    <property type="match status" value="1"/>
</dbReference>
<evidence type="ECO:0000259" key="2">
    <source>
        <dbReference type="Pfam" id="PF13807"/>
    </source>
</evidence>
<dbReference type="SUPFAM" id="SSF52540">
    <property type="entry name" value="P-loop containing nucleoside triphosphate hydrolases"/>
    <property type="match status" value="1"/>
</dbReference>
<dbReference type="InterPro" id="IPR027417">
    <property type="entry name" value="P-loop_NTPase"/>
</dbReference>
<sequence>TQLQSELNSIKFNTKKDNPYIIALEDKITNSKKAIIENIKNEKKTSQIALNDLDLRIDQINETVNQFPKTQRELFGFERKFKLNDALYTYLLQKRSETLIAKASNLPLNEILDPARTDKYGIVSSNKKLNYIIGIILALIIPGIIVYLKYFLSDKVISNKDVEENVNLPILGYILRNKQKENNLVFDNPNSVIAESFRTLRTNIQFSSNSNQVILITSSMKCEGKSFVSLNLASCLALNNKKTILLKFDLRNPILFINDVIKKEGLSNYLSGLCEIEDIIQQT</sequence>
<name>X1HKH8_9ZZZZ</name>
<proteinExistence type="predicted"/>
<dbReference type="EMBL" id="BARU01021172">
    <property type="protein sequence ID" value="GAH57545.1"/>
    <property type="molecule type" value="Genomic_DNA"/>
</dbReference>
<keyword evidence="1" id="KW-1133">Transmembrane helix</keyword>
<dbReference type="AlphaFoldDB" id="X1HKH8"/>
<comment type="caution">
    <text evidence="3">The sequence shown here is derived from an EMBL/GenBank/DDBJ whole genome shotgun (WGS) entry which is preliminary data.</text>
</comment>
<feature type="transmembrane region" description="Helical" evidence="1">
    <location>
        <begin position="129"/>
        <end position="152"/>
    </location>
</feature>
<dbReference type="PANTHER" id="PTHR32309">
    <property type="entry name" value="TYROSINE-PROTEIN KINASE"/>
    <property type="match status" value="1"/>
</dbReference>
<evidence type="ECO:0000313" key="3">
    <source>
        <dbReference type="EMBL" id="GAH57545.1"/>
    </source>
</evidence>
<keyword evidence="1" id="KW-0812">Transmembrane</keyword>
<feature type="domain" description="Tyrosine-protein kinase G-rich" evidence="2">
    <location>
        <begin position="69"/>
        <end position="150"/>
    </location>
</feature>
<feature type="non-terminal residue" evidence="3">
    <location>
        <position position="1"/>
    </location>
</feature>
<feature type="non-terminal residue" evidence="3">
    <location>
        <position position="283"/>
    </location>
</feature>
<accession>X1HKH8</accession>
<dbReference type="GO" id="GO:0004713">
    <property type="term" value="F:protein tyrosine kinase activity"/>
    <property type="evidence" value="ECO:0007669"/>
    <property type="project" value="TreeGrafter"/>
</dbReference>
<dbReference type="Gene3D" id="3.40.50.300">
    <property type="entry name" value="P-loop containing nucleotide triphosphate hydrolases"/>
    <property type="match status" value="1"/>
</dbReference>
<evidence type="ECO:0000256" key="1">
    <source>
        <dbReference type="SAM" id="Phobius"/>
    </source>
</evidence>
<keyword evidence="1" id="KW-0472">Membrane</keyword>
<dbReference type="InterPro" id="IPR032807">
    <property type="entry name" value="GNVR"/>
</dbReference>
<dbReference type="PANTHER" id="PTHR32309:SF13">
    <property type="entry name" value="FERRIC ENTEROBACTIN TRANSPORT PROTEIN FEPE"/>
    <property type="match status" value="1"/>
</dbReference>
<gene>
    <name evidence="3" type="ORF">S03H2_34671</name>
</gene>